<dbReference type="AlphaFoldDB" id="A0A934IP39"/>
<feature type="binding site" evidence="10">
    <location>
        <begin position="9"/>
        <end position="14"/>
    </location>
    <ligand>
        <name>substrate</name>
    </ligand>
</feature>
<feature type="binding site" evidence="10">
    <location>
        <begin position="7"/>
        <end position="14"/>
    </location>
    <ligand>
        <name>ATP</name>
        <dbReference type="ChEBI" id="CHEBI:30616"/>
    </ligand>
</feature>
<dbReference type="PANTHER" id="PTHR11088">
    <property type="entry name" value="TRNA DIMETHYLALLYLTRANSFERASE"/>
    <property type="match status" value="1"/>
</dbReference>
<protein>
    <recommendedName>
        <fullName evidence="10">tRNA dimethylallyltransferase</fullName>
        <ecNumber evidence="10">2.5.1.75</ecNumber>
    </recommendedName>
    <alternativeName>
        <fullName evidence="10">Dimethylallyl diphosphate:tRNA dimethylallyltransferase</fullName>
        <shortName evidence="10">DMAPP:tRNA dimethylallyltransferase</shortName>
        <shortName evidence="10">DMATase</shortName>
    </alternativeName>
    <alternativeName>
        <fullName evidence="10">Isopentenyl-diphosphate:tRNA isopentenyltransferase</fullName>
        <shortName evidence="10">IPP transferase</shortName>
        <shortName evidence="10">IPPT</shortName>
        <shortName evidence="10">IPTase</shortName>
    </alternativeName>
</protein>
<evidence type="ECO:0000256" key="11">
    <source>
        <dbReference type="RuleBase" id="RU003783"/>
    </source>
</evidence>
<evidence type="ECO:0000256" key="6">
    <source>
        <dbReference type="ARBA" id="ARBA00022741"/>
    </source>
</evidence>
<comment type="subunit">
    <text evidence="10">Monomer.</text>
</comment>
<dbReference type="GO" id="GO:0005524">
    <property type="term" value="F:ATP binding"/>
    <property type="evidence" value="ECO:0007669"/>
    <property type="project" value="UniProtKB-UniRule"/>
</dbReference>
<dbReference type="InterPro" id="IPR039657">
    <property type="entry name" value="Dimethylallyltransferase"/>
</dbReference>
<keyword evidence="4 10" id="KW-0808">Transferase</keyword>
<dbReference type="GO" id="GO:0006400">
    <property type="term" value="P:tRNA modification"/>
    <property type="evidence" value="ECO:0007669"/>
    <property type="project" value="TreeGrafter"/>
</dbReference>
<dbReference type="FunFam" id="1.10.20.140:FF:000001">
    <property type="entry name" value="tRNA dimethylallyltransferase"/>
    <property type="match status" value="1"/>
</dbReference>
<accession>A0A934IP39</accession>
<evidence type="ECO:0000313" key="14">
    <source>
        <dbReference type="EMBL" id="MBJ3776150.1"/>
    </source>
</evidence>
<evidence type="ECO:0000313" key="15">
    <source>
        <dbReference type="Proteomes" id="UP000609531"/>
    </source>
</evidence>
<dbReference type="RefSeq" id="WP_198882028.1">
    <property type="nucleotide sequence ID" value="NZ_JAEKJA010000007.1"/>
</dbReference>
<evidence type="ECO:0000256" key="3">
    <source>
        <dbReference type="ARBA" id="ARBA00005842"/>
    </source>
</evidence>
<dbReference type="Proteomes" id="UP000609531">
    <property type="component" value="Unassembled WGS sequence"/>
</dbReference>
<evidence type="ECO:0000256" key="1">
    <source>
        <dbReference type="ARBA" id="ARBA00001946"/>
    </source>
</evidence>
<dbReference type="InterPro" id="IPR018022">
    <property type="entry name" value="IPT"/>
</dbReference>
<comment type="function">
    <text evidence="2 10 12">Catalyzes the transfer of a dimethylallyl group onto the adenine at position 37 in tRNAs that read codons beginning with uridine, leading to the formation of N6-(dimethylallyl)adenosine (i(6)A).</text>
</comment>
<comment type="similarity">
    <text evidence="3 10 13">Belongs to the IPP transferase family.</text>
</comment>
<dbReference type="EMBL" id="JAEKJA010000007">
    <property type="protein sequence ID" value="MBJ3776150.1"/>
    <property type="molecule type" value="Genomic_DNA"/>
</dbReference>
<keyword evidence="15" id="KW-1185">Reference proteome</keyword>
<dbReference type="Gene3D" id="3.40.50.300">
    <property type="entry name" value="P-loop containing nucleotide triphosphate hydrolases"/>
    <property type="match status" value="1"/>
</dbReference>
<comment type="caution">
    <text evidence="10">Lacks conserved residue(s) required for the propagation of feature annotation.</text>
</comment>
<sequence length="292" mass="31364">MAVLIAGPTASGKSGLALALAKERGGTVINADAMQVYRDLRILTARPDADEEASVPHALYGHVDGAAAYSVAQWLADVAATIAEVQGAGRLPILVGGTGLYFAALTEGLAPVPAVPEAVRSHWRARQAREAPEALHAELARRDPVMAARLRPSDPQRIVRALEVVEATGRSLATFHAERSRPVLPLGPEVERIVLAPDRAALRRRIATRFETMMEAGALAEAAALADRGLDPSRPVMKAIGVAPLAAHAAGRLDRDAAITRAVAESRQYAKRQETWFRNRFPDWPRRAPDFP</sequence>
<dbReference type="EC" id="2.5.1.75" evidence="10"/>
<keyword evidence="5 10" id="KW-0819">tRNA processing</keyword>
<evidence type="ECO:0000256" key="2">
    <source>
        <dbReference type="ARBA" id="ARBA00003213"/>
    </source>
</evidence>
<organism evidence="14 15">
    <name type="scientific">Acuticoccus mangrovi</name>
    <dbReference type="NCBI Taxonomy" id="2796142"/>
    <lineage>
        <taxon>Bacteria</taxon>
        <taxon>Pseudomonadati</taxon>
        <taxon>Pseudomonadota</taxon>
        <taxon>Alphaproteobacteria</taxon>
        <taxon>Hyphomicrobiales</taxon>
        <taxon>Amorphaceae</taxon>
        <taxon>Acuticoccus</taxon>
    </lineage>
</organism>
<dbReference type="PANTHER" id="PTHR11088:SF60">
    <property type="entry name" value="TRNA DIMETHYLALLYLTRANSFERASE"/>
    <property type="match status" value="1"/>
</dbReference>
<keyword evidence="8 10" id="KW-0460">Magnesium</keyword>
<dbReference type="Pfam" id="PF01715">
    <property type="entry name" value="IPPT"/>
    <property type="match status" value="1"/>
</dbReference>
<comment type="caution">
    <text evidence="14">The sequence shown here is derived from an EMBL/GenBank/DDBJ whole genome shotgun (WGS) entry which is preliminary data.</text>
</comment>
<feature type="site" description="Interaction with substrate tRNA" evidence="10">
    <location>
        <position position="120"/>
    </location>
</feature>
<evidence type="ECO:0000256" key="9">
    <source>
        <dbReference type="ARBA" id="ARBA00049563"/>
    </source>
</evidence>
<dbReference type="Gene3D" id="1.10.20.140">
    <property type="match status" value="1"/>
</dbReference>
<evidence type="ECO:0000256" key="5">
    <source>
        <dbReference type="ARBA" id="ARBA00022694"/>
    </source>
</evidence>
<evidence type="ECO:0000256" key="12">
    <source>
        <dbReference type="RuleBase" id="RU003784"/>
    </source>
</evidence>
<evidence type="ECO:0000256" key="8">
    <source>
        <dbReference type="ARBA" id="ARBA00022842"/>
    </source>
</evidence>
<proteinExistence type="inferred from homology"/>
<reference evidence="14" key="1">
    <citation type="submission" date="2020-12" db="EMBL/GenBank/DDBJ databases">
        <title>Bacterial taxonomy.</title>
        <authorList>
            <person name="Pan X."/>
        </authorList>
    </citation>
    <scope>NUCLEOTIDE SEQUENCE</scope>
    <source>
        <strain evidence="14">B2012</strain>
    </source>
</reference>
<dbReference type="GO" id="GO:0052381">
    <property type="term" value="F:tRNA dimethylallyltransferase activity"/>
    <property type="evidence" value="ECO:0007669"/>
    <property type="project" value="UniProtKB-UniRule"/>
</dbReference>
<feature type="region of interest" description="Interaction with substrate tRNA" evidence="10">
    <location>
        <begin position="156"/>
        <end position="160"/>
    </location>
</feature>
<comment type="cofactor">
    <cofactor evidence="1 10">
        <name>Mg(2+)</name>
        <dbReference type="ChEBI" id="CHEBI:18420"/>
    </cofactor>
</comment>
<keyword evidence="6 10" id="KW-0547">Nucleotide-binding</keyword>
<evidence type="ECO:0000256" key="4">
    <source>
        <dbReference type="ARBA" id="ARBA00022679"/>
    </source>
</evidence>
<dbReference type="InterPro" id="IPR027417">
    <property type="entry name" value="P-loop_NTPase"/>
</dbReference>
<dbReference type="NCBIfam" id="TIGR00174">
    <property type="entry name" value="miaA"/>
    <property type="match status" value="1"/>
</dbReference>
<comment type="catalytic activity">
    <reaction evidence="9 10 11">
        <text>adenosine(37) in tRNA + dimethylallyl diphosphate = N(6)-dimethylallyladenosine(37) in tRNA + diphosphate</text>
        <dbReference type="Rhea" id="RHEA:26482"/>
        <dbReference type="Rhea" id="RHEA-COMP:10162"/>
        <dbReference type="Rhea" id="RHEA-COMP:10375"/>
        <dbReference type="ChEBI" id="CHEBI:33019"/>
        <dbReference type="ChEBI" id="CHEBI:57623"/>
        <dbReference type="ChEBI" id="CHEBI:74411"/>
        <dbReference type="ChEBI" id="CHEBI:74415"/>
        <dbReference type="EC" id="2.5.1.75"/>
    </reaction>
</comment>
<keyword evidence="7 10" id="KW-0067">ATP-binding</keyword>
<dbReference type="SUPFAM" id="SSF52540">
    <property type="entry name" value="P-loop containing nucleoside triphosphate hydrolases"/>
    <property type="match status" value="2"/>
</dbReference>
<gene>
    <name evidence="10 14" type="primary">miaA</name>
    <name evidence="14" type="ORF">JCR33_10655</name>
</gene>
<dbReference type="HAMAP" id="MF_00185">
    <property type="entry name" value="IPP_trans"/>
    <property type="match status" value="1"/>
</dbReference>
<evidence type="ECO:0000256" key="13">
    <source>
        <dbReference type="RuleBase" id="RU003785"/>
    </source>
</evidence>
<name>A0A934IP39_9HYPH</name>
<evidence type="ECO:0000256" key="10">
    <source>
        <dbReference type="HAMAP-Rule" id="MF_00185"/>
    </source>
</evidence>
<evidence type="ECO:0000256" key="7">
    <source>
        <dbReference type="ARBA" id="ARBA00022840"/>
    </source>
</evidence>
<feature type="site" description="Interaction with substrate tRNA" evidence="10">
    <location>
        <position position="98"/>
    </location>
</feature>